<feature type="compositionally biased region" description="Low complexity" evidence="1">
    <location>
        <begin position="550"/>
        <end position="574"/>
    </location>
</feature>
<feature type="region of interest" description="Disordered" evidence="1">
    <location>
        <begin position="360"/>
        <end position="667"/>
    </location>
</feature>
<feature type="compositionally biased region" description="Low complexity" evidence="1">
    <location>
        <begin position="464"/>
        <end position="475"/>
    </location>
</feature>
<gene>
    <name evidence="3" type="ORF">G9C98_003143</name>
</gene>
<proteinExistence type="predicted"/>
<feature type="region of interest" description="Disordered" evidence="1">
    <location>
        <begin position="237"/>
        <end position="322"/>
    </location>
</feature>
<sequence length="667" mass="73606">MSLFLIFFVFQQLHSEYRSTYTWHEYTGPHQEHTVVRRAPQAPPTSILICLNKSQSKEYICPENRRSLCAHERRHRVFWGFPKEQMKERERVRCSEKGCKKILSKKLKICQNRNRCQLRILIAAKQVTAKLQSAKSTEDENNTEGPTLEPPLPRRKKCPELAYRHHEFITAADAGGIDAVDTNVVADKVREVTGNTALPASQLSKAISRISTEYRLQFAWPRRAQLTNGDVVSQLPAAGGAGGNAGGPPRKSLSMGALKQGIPSSGPAPVHMKKRPGDVDHKRDDDLPMSTRSVTKEEKEKENTRKVAPNMPPAGRPSSVQARPIYEILQDDLKAVDTEKAIARARKEFLIRHHLDRTTGICDGALLPSPTREKLEPVVPRRRDDSKESTHREEIQPRTKSSPKNSPRTGRSQSMGPLSRSPKRQTPRTPSVSKDIKEKEKEHKDKEARDRSGDPERHPRPSNAVAGVSAVGRVRWSIRESPKSSSSSSKPPVVVSSVKSSTLNEQPIPPLPPPPGPGPTPLQRRPSPRVQRKPFLATTASPRPLHLAAKTNLPPTTTTTTTTTTTNTKVTPNKLHQSAYERSNGRSGIRSASAAATSSGSRSLDRVTSNNRKNLSLSHSPASRARGSAKAKATTAPTADHPSKSSFTTTDNRIQSYRANAALQASK</sequence>
<feature type="compositionally biased region" description="Low complexity" evidence="1">
    <location>
        <begin position="483"/>
        <end position="501"/>
    </location>
</feature>
<feature type="compositionally biased region" description="Polar residues" evidence="1">
    <location>
        <begin position="398"/>
        <end position="416"/>
    </location>
</feature>
<feature type="compositionally biased region" description="Pro residues" evidence="1">
    <location>
        <begin position="507"/>
        <end position="520"/>
    </location>
</feature>
<reference evidence="3" key="1">
    <citation type="submission" date="2020-03" db="EMBL/GenBank/DDBJ databases">
        <authorList>
            <person name="Chebbi M.A."/>
            <person name="Drezen J.M."/>
        </authorList>
    </citation>
    <scope>NUCLEOTIDE SEQUENCE</scope>
    <source>
        <tissue evidence="3">Whole body</tissue>
    </source>
</reference>
<feature type="compositionally biased region" description="Low complexity" evidence="1">
    <location>
        <begin position="585"/>
        <end position="602"/>
    </location>
</feature>
<organism evidence="3 4">
    <name type="scientific">Cotesia typhae</name>
    <dbReference type="NCBI Taxonomy" id="2053667"/>
    <lineage>
        <taxon>Eukaryota</taxon>
        <taxon>Metazoa</taxon>
        <taxon>Ecdysozoa</taxon>
        <taxon>Arthropoda</taxon>
        <taxon>Hexapoda</taxon>
        <taxon>Insecta</taxon>
        <taxon>Pterygota</taxon>
        <taxon>Neoptera</taxon>
        <taxon>Endopterygota</taxon>
        <taxon>Hymenoptera</taxon>
        <taxon>Apocrita</taxon>
        <taxon>Ichneumonoidea</taxon>
        <taxon>Braconidae</taxon>
        <taxon>Microgastrinae</taxon>
        <taxon>Cotesia</taxon>
    </lineage>
</organism>
<comment type="caution">
    <text evidence="3">The sequence shown here is derived from an EMBL/GenBank/DDBJ whole genome shotgun (WGS) entry which is preliminary data.</text>
</comment>
<feature type="compositionally biased region" description="Basic and acidic residues" evidence="1">
    <location>
        <begin position="371"/>
        <end position="397"/>
    </location>
</feature>
<feature type="compositionally biased region" description="Low complexity" evidence="1">
    <location>
        <begin position="622"/>
        <end position="639"/>
    </location>
</feature>
<feature type="compositionally biased region" description="Polar residues" evidence="1">
    <location>
        <begin position="644"/>
        <end position="667"/>
    </location>
</feature>
<dbReference type="Proteomes" id="UP000729913">
    <property type="component" value="Unassembled WGS sequence"/>
</dbReference>
<protein>
    <submittedName>
        <fullName evidence="3">Uncharacterized protein</fullName>
    </submittedName>
</protein>
<name>A0A8J5UZC7_9HYME</name>
<evidence type="ECO:0000313" key="3">
    <source>
        <dbReference type="EMBL" id="KAG8038836.1"/>
    </source>
</evidence>
<dbReference type="OrthoDB" id="9999940at2759"/>
<feature type="compositionally biased region" description="Polar residues" evidence="1">
    <location>
        <begin position="606"/>
        <end position="621"/>
    </location>
</feature>
<accession>A0A8J5UZC7</accession>
<keyword evidence="2" id="KW-0732">Signal</keyword>
<feature type="compositionally biased region" description="Basic and acidic residues" evidence="1">
    <location>
        <begin position="434"/>
        <end position="459"/>
    </location>
</feature>
<feature type="compositionally biased region" description="Basic and acidic residues" evidence="1">
    <location>
        <begin position="294"/>
        <end position="305"/>
    </location>
</feature>
<feature type="chain" id="PRO_5035288838" evidence="2">
    <location>
        <begin position="16"/>
        <end position="667"/>
    </location>
</feature>
<evidence type="ECO:0000256" key="2">
    <source>
        <dbReference type="SAM" id="SignalP"/>
    </source>
</evidence>
<reference evidence="3" key="2">
    <citation type="submission" date="2021-04" db="EMBL/GenBank/DDBJ databases">
        <title>Genome-wide patterns of bracovirus chromosomal integration into multiple host tissues during parasitism.</title>
        <authorList>
            <person name="Chebbi M.A.C."/>
        </authorList>
    </citation>
    <scope>NUCLEOTIDE SEQUENCE</scope>
    <source>
        <tissue evidence="3">Whole body</tissue>
    </source>
</reference>
<feature type="compositionally biased region" description="Basic and acidic residues" evidence="1">
    <location>
        <begin position="275"/>
        <end position="286"/>
    </location>
</feature>
<feature type="signal peptide" evidence="2">
    <location>
        <begin position="1"/>
        <end position="15"/>
    </location>
</feature>
<evidence type="ECO:0000256" key="1">
    <source>
        <dbReference type="SAM" id="MobiDB-lite"/>
    </source>
</evidence>
<dbReference type="EMBL" id="JAAOIC020000039">
    <property type="protein sequence ID" value="KAG8038836.1"/>
    <property type="molecule type" value="Genomic_DNA"/>
</dbReference>
<dbReference type="AlphaFoldDB" id="A0A8J5UZC7"/>
<evidence type="ECO:0000313" key="4">
    <source>
        <dbReference type="Proteomes" id="UP000729913"/>
    </source>
</evidence>
<keyword evidence="4" id="KW-1185">Reference proteome</keyword>
<feature type="region of interest" description="Disordered" evidence="1">
    <location>
        <begin position="132"/>
        <end position="155"/>
    </location>
</feature>